<dbReference type="SUPFAM" id="SSF54001">
    <property type="entry name" value="Cysteine proteinases"/>
    <property type="match status" value="1"/>
</dbReference>
<sequence length="444" mass="49910">MKSLCALLATTLLLPLHAQEKNKIPATSLDTVLFDEGLWTKSLEDLQTATKPAPEVIKQTGTGSVRRILKGMEWLSSAKDGLRADPESYQLLGKKVGEVIVRGREGKAGEATVSLFNRGDDGEIPAATYQAKLKEWKGLLDEKLAVRSEVRNIQGAVALEGWVWKKGDTAVLLEGSMNRSEKRAEFIRLRFASISATKNAPTKMARRDSFAANVKKDDKGFTWVDGVPMVDQGQKGYCVVASVERVARYFGANVDQHEMAQIANTGDSGTSGDDMEKAFQRVTGKIHLRTLKHIDYDDKRAERDLRSYNTAAKKAGVKTIDIDTDAFYVDPRQFWFNAHKETFRDMKRGQQGYEHFERKVKEYVDQGIPLCWTLYLGMFPEKGLPQSYGGHMRLIIGYNFTSPDANEHQIYYTDSWGDGHEKKAMRADEAYCMTMAMYSMVPNK</sequence>
<feature type="domain" description="Peptidase C39" evidence="2">
    <location>
        <begin position="228"/>
        <end position="283"/>
    </location>
</feature>
<dbReference type="EMBL" id="JAPDDT010000004">
    <property type="protein sequence ID" value="MCW1923365.1"/>
    <property type="molecule type" value="Genomic_DNA"/>
</dbReference>
<evidence type="ECO:0000259" key="2">
    <source>
        <dbReference type="Pfam" id="PF03412"/>
    </source>
</evidence>
<protein>
    <submittedName>
        <fullName evidence="3">C39 family peptidase</fullName>
    </submittedName>
</protein>
<feature type="signal peptide" evidence="1">
    <location>
        <begin position="1"/>
        <end position="18"/>
    </location>
</feature>
<proteinExistence type="predicted"/>
<dbReference type="RefSeq" id="WP_264487470.1">
    <property type="nucleotide sequence ID" value="NZ_JAPDDT010000004.1"/>
</dbReference>
<dbReference type="Gene3D" id="3.90.70.10">
    <property type="entry name" value="Cysteine proteinases"/>
    <property type="match status" value="1"/>
</dbReference>
<feature type="chain" id="PRO_5045996445" evidence="1">
    <location>
        <begin position="19"/>
        <end position="444"/>
    </location>
</feature>
<dbReference type="InterPro" id="IPR038765">
    <property type="entry name" value="Papain-like_cys_pep_sf"/>
</dbReference>
<keyword evidence="1" id="KW-0732">Signal</keyword>
<organism evidence="3 4">
    <name type="scientific">Luteolibacter arcticus</name>
    <dbReference type="NCBI Taxonomy" id="1581411"/>
    <lineage>
        <taxon>Bacteria</taxon>
        <taxon>Pseudomonadati</taxon>
        <taxon>Verrucomicrobiota</taxon>
        <taxon>Verrucomicrobiia</taxon>
        <taxon>Verrucomicrobiales</taxon>
        <taxon>Verrucomicrobiaceae</taxon>
        <taxon>Luteolibacter</taxon>
    </lineage>
</organism>
<gene>
    <name evidence="3" type="ORF">OKA05_12440</name>
</gene>
<evidence type="ECO:0000256" key="1">
    <source>
        <dbReference type="SAM" id="SignalP"/>
    </source>
</evidence>
<dbReference type="InterPro" id="IPR005074">
    <property type="entry name" value="Peptidase_C39"/>
</dbReference>
<dbReference type="Pfam" id="PF03412">
    <property type="entry name" value="Peptidase_C39"/>
    <property type="match status" value="1"/>
</dbReference>
<evidence type="ECO:0000313" key="4">
    <source>
        <dbReference type="Proteomes" id="UP001320876"/>
    </source>
</evidence>
<accession>A0ABT3GIM5</accession>
<name>A0ABT3GIM5_9BACT</name>
<dbReference type="Proteomes" id="UP001320876">
    <property type="component" value="Unassembled WGS sequence"/>
</dbReference>
<reference evidence="3 4" key="1">
    <citation type="submission" date="2022-10" db="EMBL/GenBank/DDBJ databases">
        <title>Luteolibacter arcticus strain CCTCC AB 2014275, whole genome shotgun sequencing project.</title>
        <authorList>
            <person name="Zhao G."/>
            <person name="Shen L."/>
        </authorList>
    </citation>
    <scope>NUCLEOTIDE SEQUENCE [LARGE SCALE GENOMIC DNA]</scope>
    <source>
        <strain evidence="3 4">CCTCC AB 2014275</strain>
    </source>
</reference>
<evidence type="ECO:0000313" key="3">
    <source>
        <dbReference type="EMBL" id="MCW1923365.1"/>
    </source>
</evidence>
<comment type="caution">
    <text evidence="3">The sequence shown here is derived from an EMBL/GenBank/DDBJ whole genome shotgun (WGS) entry which is preliminary data.</text>
</comment>
<keyword evidence="4" id="KW-1185">Reference proteome</keyword>